<dbReference type="AlphaFoldDB" id="A0A0K8W136"/>
<name>A0A0K8W136_BACLA</name>
<organism evidence="3">
    <name type="scientific">Bactrocera latifrons</name>
    <name type="common">Malaysian fruit fly</name>
    <name type="synonym">Chaetodacus latifrons</name>
    <dbReference type="NCBI Taxonomy" id="174628"/>
    <lineage>
        <taxon>Eukaryota</taxon>
        <taxon>Metazoa</taxon>
        <taxon>Ecdysozoa</taxon>
        <taxon>Arthropoda</taxon>
        <taxon>Hexapoda</taxon>
        <taxon>Insecta</taxon>
        <taxon>Pterygota</taxon>
        <taxon>Neoptera</taxon>
        <taxon>Endopterygota</taxon>
        <taxon>Diptera</taxon>
        <taxon>Brachycera</taxon>
        <taxon>Muscomorpha</taxon>
        <taxon>Tephritoidea</taxon>
        <taxon>Tephritidae</taxon>
        <taxon>Bactrocera</taxon>
        <taxon>Bactrocera</taxon>
    </lineage>
</organism>
<evidence type="ECO:0000313" key="3">
    <source>
        <dbReference type="EMBL" id="JAI44858.1"/>
    </source>
</evidence>
<reference evidence="3" key="1">
    <citation type="submission" date="2015-06" db="EMBL/GenBank/DDBJ databases">
        <authorList>
            <person name="Hoefler B.C."/>
            <person name="Straight P.D."/>
        </authorList>
    </citation>
    <scope>NUCLEOTIDE SEQUENCE</scope>
</reference>
<gene>
    <name evidence="3" type="ORF">c0_g1_i1</name>
</gene>
<dbReference type="InterPro" id="IPR044822">
    <property type="entry name" value="Myb_DNA-bind_4"/>
</dbReference>
<proteinExistence type="predicted"/>
<feature type="non-terminal residue" evidence="3">
    <location>
        <position position="1"/>
    </location>
</feature>
<evidence type="ECO:0000256" key="1">
    <source>
        <dbReference type="SAM" id="MobiDB-lite"/>
    </source>
</evidence>
<evidence type="ECO:0000259" key="2">
    <source>
        <dbReference type="Pfam" id="PF13837"/>
    </source>
</evidence>
<dbReference type="Pfam" id="PF13837">
    <property type="entry name" value="Myb_DNA-bind_4"/>
    <property type="match status" value="1"/>
</dbReference>
<dbReference type="OrthoDB" id="8011317at2759"/>
<sequence>SFFRRKSCQNVHEFCFACIALKIFQMADSPKSDKKWTHERKKLLITVRLSHESDFATKTKKRSTIWQKIRRDILKKDKAFPFSLDEIMRCYTNLLGTYKRIKRRSATSGKAATNWEFFEEMDDVYGTRCSVVAPENMVRRSLEPTGNENSSSSPSPCPSPSASSEVTHTIRTRKRKRNEVISFLTSESEKQEKLFEALVATEKEKVKIEKEKLMELKSIRKLYERILERNIDII</sequence>
<feature type="compositionally biased region" description="Low complexity" evidence="1">
    <location>
        <begin position="150"/>
        <end position="164"/>
    </location>
</feature>
<protein>
    <recommendedName>
        <fullName evidence="2">Myb/SANT-like DNA-binding domain-containing protein</fullName>
    </recommendedName>
</protein>
<dbReference type="EMBL" id="GDHF01007456">
    <property type="protein sequence ID" value="JAI44858.1"/>
    <property type="molecule type" value="Transcribed_RNA"/>
</dbReference>
<feature type="region of interest" description="Disordered" evidence="1">
    <location>
        <begin position="142"/>
        <end position="171"/>
    </location>
</feature>
<feature type="domain" description="Myb/SANT-like DNA-binding" evidence="2">
    <location>
        <begin position="34"/>
        <end position="123"/>
    </location>
</feature>
<accession>A0A0K8W136</accession>